<evidence type="ECO:0000313" key="1">
    <source>
        <dbReference type="EMBL" id="JAI03062.1"/>
    </source>
</evidence>
<protein>
    <submittedName>
        <fullName evidence="1">Uncharacterized protein</fullName>
    </submittedName>
</protein>
<reference evidence="1" key="1">
    <citation type="submission" date="2014-11" db="EMBL/GenBank/DDBJ databases">
        <authorList>
            <person name="Amaro Gonzalez C."/>
        </authorList>
    </citation>
    <scope>NUCLEOTIDE SEQUENCE</scope>
</reference>
<organism evidence="1">
    <name type="scientific">Anguilla anguilla</name>
    <name type="common">European freshwater eel</name>
    <name type="synonym">Muraena anguilla</name>
    <dbReference type="NCBI Taxonomy" id="7936"/>
    <lineage>
        <taxon>Eukaryota</taxon>
        <taxon>Metazoa</taxon>
        <taxon>Chordata</taxon>
        <taxon>Craniata</taxon>
        <taxon>Vertebrata</taxon>
        <taxon>Euteleostomi</taxon>
        <taxon>Actinopterygii</taxon>
        <taxon>Neopterygii</taxon>
        <taxon>Teleostei</taxon>
        <taxon>Anguilliformes</taxon>
        <taxon>Anguillidae</taxon>
        <taxon>Anguilla</taxon>
    </lineage>
</organism>
<accession>A0A0E9XKU3</accession>
<dbReference type="EMBL" id="GBXM01005516">
    <property type="protein sequence ID" value="JAI03062.1"/>
    <property type="molecule type" value="Transcribed_RNA"/>
</dbReference>
<sequence length="35" mass="4179">MELRIINNTVCQTKNRKSVHQQTFEVVSKSRCDRE</sequence>
<proteinExistence type="predicted"/>
<dbReference type="AlphaFoldDB" id="A0A0E9XKU3"/>
<reference evidence="1" key="2">
    <citation type="journal article" date="2015" name="Fish Shellfish Immunol.">
        <title>Early steps in the European eel (Anguilla anguilla)-Vibrio vulnificus interaction in the gills: Role of the RtxA13 toxin.</title>
        <authorList>
            <person name="Callol A."/>
            <person name="Pajuelo D."/>
            <person name="Ebbesson L."/>
            <person name="Teles M."/>
            <person name="MacKenzie S."/>
            <person name="Amaro C."/>
        </authorList>
    </citation>
    <scope>NUCLEOTIDE SEQUENCE</scope>
</reference>
<name>A0A0E9XKU3_ANGAN</name>